<dbReference type="OrthoDB" id="9810929at2"/>
<proteinExistence type="predicted"/>
<dbReference type="GO" id="GO:1901135">
    <property type="term" value="P:carbohydrate derivative metabolic process"/>
    <property type="evidence" value="ECO:0007669"/>
    <property type="project" value="InterPro"/>
</dbReference>
<dbReference type="CDD" id="cd05006">
    <property type="entry name" value="SIS_GmhA"/>
    <property type="match status" value="1"/>
</dbReference>
<dbReference type="Proteomes" id="UP000307874">
    <property type="component" value="Unassembled WGS sequence"/>
</dbReference>
<feature type="domain" description="SIS" evidence="1">
    <location>
        <begin position="45"/>
        <end position="208"/>
    </location>
</feature>
<dbReference type="SUPFAM" id="SSF53697">
    <property type="entry name" value="SIS domain"/>
    <property type="match status" value="1"/>
</dbReference>
<dbReference type="InterPro" id="IPR001347">
    <property type="entry name" value="SIS_dom"/>
</dbReference>
<accession>A0A5C4JUL3</accession>
<keyword evidence="3" id="KW-1185">Reference proteome</keyword>
<dbReference type="InterPro" id="IPR046348">
    <property type="entry name" value="SIS_dom_sf"/>
</dbReference>
<evidence type="ECO:0000313" key="2">
    <source>
        <dbReference type="EMBL" id="TNB49108.1"/>
    </source>
</evidence>
<sequence>MERNRQRHGRQGEDQRMTASLEEEMAAHFAMNAEMRARLPDIIAIADAIWQSVCAGGCVYVFGNGGSAAEALHFSGELIGRYKSNRRPLPATCLSADVSALTCIGNDFSFDAVFARQVTALAGPRDIVIAFSTSGRSENIRSGIAAAWAKGAKTVLFTGQNGAEIAKDCSLAFISPHTMTARIQEMHQLAMHLICARLETLVAESENV</sequence>
<organism evidence="2 3">
    <name type="scientific">Martelella lutilitoris</name>
    <dbReference type="NCBI Taxonomy" id="2583532"/>
    <lineage>
        <taxon>Bacteria</taxon>
        <taxon>Pseudomonadati</taxon>
        <taxon>Pseudomonadota</taxon>
        <taxon>Alphaproteobacteria</taxon>
        <taxon>Hyphomicrobiales</taxon>
        <taxon>Aurantimonadaceae</taxon>
        <taxon>Martelella</taxon>
    </lineage>
</organism>
<dbReference type="Gene3D" id="3.40.50.10490">
    <property type="entry name" value="Glucose-6-phosphate isomerase like protein, domain 1"/>
    <property type="match status" value="1"/>
</dbReference>
<name>A0A5C4JUL3_9HYPH</name>
<dbReference type="PANTHER" id="PTHR30390">
    <property type="entry name" value="SEDOHEPTULOSE 7-PHOSPHATE ISOMERASE / DNAA INITIATOR-ASSOCIATING FACTOR FOR REPLICATION INITIATION"/>
    <property type="match status" value="1"/>
</dbReference>
<dbReference type="PROSITE" id="PS51464">
    <property type="entry name" value="SIS"/>
    <property type="match status" value="1"/>
</dbReference>
<dbReference type="GO" id="GO:0097367">
    <property type="term" value="F:carbohydrate derivative binding"/>
    <property type="evidence" value="ECO:0007669"/>
    <property type="project" value="InterPro"/>
</dbReference>
<dbReference type="EMBL" id="VCLB01000002">
    <property type="protein sequence ID" value="TNB49108.1"/>
    <property type="molecule type" value="Genomic_DNA"/>
</dbReference>
<gene>
    <name evidence="2" type="ORF">FF124_03690</name>
</gene>
<dbReference type="PANTHER" id="PTHR30390:SF6">
    <property type="entry name" value="DNAA INITIATOR-ASSOCIATING PROTEIN DIAA"/>
    <property type="match status" value="1"/>
</dbReference>
<dbReference type="AlphaFoldDB" id="A0A5C4JUL3"/>
<evidence type="ECO:0000313" key="3">
    <source>
        <dbReference type="Proteomes" id="UP000307874"/>
    </source>
</evidence>
<dbReference type="InterPro" id="IPR050099">
    <property type="entry name" value="SIS_GmhA/DiaA_subfam"/>
</dbReference>
<dbReference type="Pfam" id="PF13580">
    <property type="entry name" value="SIS_2"/>
    <property type="match status" value="1"/>
</dbReference>
<reference evidence="2 3" key="1">
    <citation type="submission" date="2019-05" db="EMBL/GenBank/DDBJ databases">
        <authorList>
            <person name="Lee S.D."/>
        </authorList>
    </citation>
    <scope>NUCLEOTIDE SEQUENCE [LARGE SCALE GENOMIC DNA]</scope>
    <source>
        <strain evidence="2 3">GH2-6</strain>
    </source>
</reference>
<reference evidence="2 3" key="2">
    <citation type="submission" date="2019-06" db="EMBL/GenBank/DDBJ databases">
        <title>Martelella lutilitoris sp. nov., isolated from a tidal mudflat.</title>
        <authorList>
            <person name="Kim Y.-J."/>
        </authorList>
    </citation>
    <scope>NUCLEOTIDE SEQUENCE [LARGE SCALE GENOMIC DNA]</scope>
    <source>
        <strain evidence="2 3">GH2-6</strain>
    </source>
</reference>
<protein>
    <submittedName>
        <fullName evidence="2">SIS domain-containing protein</fullName>
    </submittedName>
</protein>
<dbReference type="InterPro" id="IPR035461">
    <property type="entry name" value="GmhA/DiaA"/>
</dbReference>
<evidence type="ECO:0000259" key="1">
    <source>
        <dbReference type="PROSITE" id="PS51464"/>
    </source>
</evidence>
<comment type="caution">
    <text evidence="2">The sequence shown here is derived from an EMBL/GenBank/DDBJ whole genome shotgun (WGS) entry which is preliminary data.</text>
</comment>